<protein>
    <submittedName>
        <fullName evidence="10">FtsX-like permease family protein</fullName>
    </submittedName>
</protein>
<proteinExistence type="inferred from homology"/>
<dbReference type="EMBL" id="DRNF01000019">
    <property type="protein sequence ID" value="HHJ80049.1"/>
    <property type="molecule type" value="Genomic_DNA"/>
</dbReference>
<comment type="similarity">
    <text evidence="6">Belongs to the ABC-4 integral membrane protein family.</text>
</comment>
<evidence type="ECO:0000256" key="6">
    <source>
        <dbReference type="ARBA" id="ARBA00038076"/>
    </source>
</evidence>
<dbReference type="GO" id="GO:0005886">
    <property type="term" value="C:plasma membrane"/>
    <property type="evidence" value="ECO:0007669"/>
    <property type="project" value="UniProtKB-SubCell"/>
</dbReference>
<evidence type="ECO:0000259" key="8">
    <source>
        <dbReference type="Pfam" id="PF02687"/>
    </source>
</evidence>
<dbReference type="InterPro" id="IPR003838">
    <property type="entry name" value="ABC3_permease_C"/>
</dbReference>
<evidence type="ECO:0000256" key="7">
    <source>
        <dbReference type="SAM" id="Phobius"/>
    </source>
</evidence>
<feature type="transmembrane region" description="Helical" evidence="7">
    <location>
        <begin position="363"/>
        <end position="382"/>
    </location>
</feature>
<gene>
    <name evidence="10" type="ORF">ENJ65_00280</name>
</gene>
<keyword evidence="3 7" id="KW-0812">Transmembrane</keyword>
<dbReference type="InterPro" id="IPR025857">
    <property type="entry name" value="MacB_PCD"/>
</dbReference>
<dbReference type="PANTHER" id="PTHR30572">
    <property type="entry name" value="MEMBRANE COMPONENT OF TRANSPORTER-RELATED"/>
    <property type="match status" value="1"/>
</dbReference>
<dbReference type="Pfam" id="PF02687">
    <property type="entry name" value="FtsX"/>
    <property type="match status" value="1"/>
</dbReference>
<dbReference type="GO" id="GO:0022857">
    <property type="term" value="F:transmembrane transporter activity"/>
    <property type="evidence" value="ECO:0007669"/>
    <property type="project" value="TreeGrafter"/>
</dbReference>
<evidence type="ECO:0000256" key="5">
    <source>
        <dbReference type="ARBA" id="ARBA00023136"/>
    </source>
</evidence>
<name>A0A832J2R9_9GAMM</name>
<evidence type="ECO:0000313" key="10">
    <source>
        <dbReference type="EMBL" id="HHJ80049.1"/>
    </source>
</evidence>
<evidence type="ECO:0000256" key="3">
    <source>
        <dbReference type="ARBA" id="ARBA00022692"/>
    </source>
</evidence>
<feature type="domain" description="ABC3 transporter permease C-terminal" evidence="8">
    <location>
        <begin position="279"/>
        <end position="392"/>
    </location>
</feature>
<reference evidence="10" key="1">
    <citation type="journal article" date="2020" name="mSystems">
        <title>Genome- and Community-Level Interaction Insights into Carbon Utilization and Element Cycling Functions of Hydrothermarchaeota in Hydrothermal Sediment.</title>
        <authorList>
            <person name="Zhou Z."/>
            <person name="Liu Y."/>
            <person name="Xu W."/>
            <person name="Pan J."/>
            <person name="Luo Z.H."/>
            <person name="Li M."/>
        </authorList>
    </citation>
    <scope>NUCLEOTIDE SEQUENCE [LARGE SCALE GENOMIC DNA]</scope>
    <source>
        <strain evidence="10">HyVt-505</strain>
    </source>
</reference>
<dbReference type="InterPro" id="IPR050250">
    <property type="entry name" value="Macrolide_Exporter_MacB"/>
</dbReference>
<evidence type="ECO:0000256" key="1">
    <source>
        <dbReference type="ARBA" id="ARBA00004651"/>
    </source>
</evidence>
<keyword evidence="5 7" id="KW-0472">Membrane</keyword>
<comment type="caution">
    <text evidence="10">The sequence shown here is derived from an EMBL/GenBank/DDBJ whole genome shotgun (WGS) entry which is preliminary data.</text>
</comment>
<dbReference type="Pfam" id="PF12704">
    <property type="entry name" value="MacB_PCD"/>
    <property type="match status" value="1"/>
</dbReference>
<evidence type="ECO:0000256" key="4">
    <source>
        <dbReference type="ARBA" id="ARBA00022989"/>
    </source>
</evidence>
<dbReference type="PANTHER" id="PTHR30572:SF4">
    <property type="entry name" value="ABC TRANSPORTER PERMEASE YTRF"/>
    <property type="match status" value="1"/>
</dbReference>
<accession>A0A832J2R9</accession>
<feature type="transmembrane region" description="Helical" evidence="7">
    <location>
        <begin position="21"/>
        <end position="41"/>
    </location>
</feature>
<evidence type="ECO:0000256" key="2">
    <source>
        <dbReference type="ARBA" id="ARBA00022475"/>
    </source>
</evidence>
<dbReference type="AlphaFoldDB" id="A0A832J2R9"/>
<sequence>MWWSVLSLALREIRRNLLRSSLTMLGIIIGVAAVIIMVTIGNGTTAKISAQIESLGSNMLILRPGQRFVRGSREAAKPLDLADSAALRQELPAVVAAAGISNKAVTVVYGSNNWTTGVTGMENDYLIVRNWQLARGRFISASEQRAGAAVCLLGATLQRELFGNLDPVGETVRLGRVACEVVGLLASKGQSAMGSDQDDVLLMPLRAHWRLISGQQKVSLIYLSARDDTSKAKTDVERLMRERRHIGPGDDDDFSVIDMKEIANTMTGTTEVMTSLLGAVAAVSLIVGGIGIMNIMLVSVTERTREIGIRLAIGALEKEVQRQFLVEAVVLSSVGGIIGIMLAVVVTYFIANAIQVPLVFDGAIILLAFVFSVAVGVVFGYIPARKAARLDPIEALRHE</sequence>
<keyword evidence="4 7" id="KW-1133">Transmembrane helix</keyword>
<feature type="domain" description="MacB-like periplasmic core" evidence="9">
    <location>
        <begin position="20"/>
        <end position="233"/>
    </location>
</feature>
<dbReference type="Proteomes" id="UP000885832">
    <property type="component" value="Unassembled WGS sequence"/>
</dbReference>
<evidence type="ECO:0000259" key="9">
    <source>
        <dbReference type="Pfam" id="PF12704"/>
    </source>
</evidence>
<keyword evidence="2" id="KW-1003">Cell membrane</keyword>
<feature type="transmembrane region" description="Helical" evidence="7">
    <location>
        <begin position="276"/>
        <end position="300"/>
    </location>
</feature>
<feature type="transmembrane region" description="Helical" evidence="7">
    <location>
        <begin position="328"/>
        <end position="351"/>
    </location>
</feature>
<organism evidence="10">
    <name type="scientific">Candidatus Tenderia electrophaga</name>
    <dbReference type="NCBI Taxonomy" id="1748243"/>
    <lineage>
        <taxon>Bacteria</taxon>
        <taxon>Pseudomonadati</taxon>
        <taxon>Pseudomonadota</taxon>
        <taxon>Gammaproteobacteria</taxon>
        <taxon>Candidatus Tenderiales</taxon>
        <taxon>Candidatus Tenderiaceae</taxon>
        <taxon>Candidatus Tenderia</taxon>
    </lineage>
</organism>
<comment type="subcellular location">
    <subcellularLocation>
        <location evidence="1">Cell membrane</location>
        <topology evidence="1">Multi-pass membrane protein</topology>
    </subcellularLocation>
</comment>